<dbReference type="RefSeq" id="WP_170162765.1">
    <property type="nucleotide sequence ID" value="NZ_RKQK01000005.1"/>
</dbReference>
<dbReference type="AlphaFoldDB" id="A0A3N4TZ42"/>
<evidence type="ECO:0000313" key="2">
    <source>
        <dbReference type="EMBL" id="RPE63078.1"/>
    </source>
</evidence>
<proteinExistence type="predicted"/>
<protein>
    <submittedName>
        <fullName evidence="2">Uncharacterized protein DUF4325</fullName>
    </submittedName>
</protein>
<accession>A0A3N4TZ42</accession>
<dbReference type="EMBL" id="RKQK01000005">
    <property type="protein sequence ID" value="RPE63078.1"/>
    <property type="molecule type" value="Genomic_DNA"/>
</dbReference>
<feature type="domain" description="DUF4325" evidence="1">
    <location>
        <begin position="26"/>
        <end position="87"/>
    </location>
</feature>
<gene>
    <name evidence="2" type="ORF">EDD53_2673</name>
</gene>
<comment type="caution">
    <text evidence="2">The sequence shown here is derived from an EMBL/GenBank/DDBJ whole genome shotgun (WGS) entry which is preliminary data.</text>
</comment>
<dbReference type="Proteomes" id="UP000269689">
    <property type="component" value="Unassembled WGS sequence"/>
</dbReference>
<keyword evidence="3" id="KW-1185">Reference proteome</keyword>
<reference evidence="2 3" key="1">
    <citation type="submission" date="2018-11" db="EMBL/GenBank/DDBJ databases">
        <title>Genomic Encyclopedia of Type Strains, Phase IV (KMG-IV): sequencing the most valuable type-strain genomes for metagenomic binning, comparative biology and taxonomic classification.</title>
        <authorList>
            <person name="Goeker M."/>
        </authorList>
    </citation>
    <scope>NUCLEOTIDE SEQUENCE [LARGE SCALE GENOMIC DNA]</scope>
    <source>
        <strain evidence="2 3">DSM 104731</strain>
    </source>
</reference>
<evidence type="ECO:0000313" key="3">
    <source>
        <dbReference type="Proteomes" id="UP000269689"/>
    </source>
</evidence>
<dbReference type="InterPro" id="IPR025474">
    <property type="entry name" value="DUF4325"/>
</dbReference>
<evidence type="ECO:0000259" key="1">
    <source>
        <dbReference type="Pfam" id="PF14213"/>
    </source>
</evidence>
<sequence length="107" mass="11884">MNTIEIAKEFSPYPGGRYPEDGPANGTDFRNRHLVPVLKAHQKAQVLLDGALGYPSSFLEEAFGGLVRAGYTAKQIKETFDIKTNDPTLERFLVLIQQYIDGAKAKQ</sequence>
<organism evidence="2 3">
    <name type="scientific">Pacificibacter maritimus</name>
    <dbReference type="NCBI Taxonomy" id="762213"/>
    <lineage>
        <taxon>Bacteria</taxon>
        <taxon>Pseudomonadati</taxon>
        <taxon>Pseudomonadota</taxon>
        <taxon>Alphaproteobacteria</taxon>
        <taxon>Rhodobacterales</taxon>
        <taxon>Roseobacteraceae</taxon>
        <taxon>Pacificibacter</taxon>
    </lineage>
</organism>
<name>A0A3N4TZ42_9RHOB</name>
<dbReference type="Pfam" id="PF14213">
    <property type="entry name" value="DUF4325"/>
    <property type="match status" value="1"/>
</dbReference>